<feature type="transmembrane region" description="Helical" evidence="10">
    <location>
        <begin position="171"/>
        <end position="192"/>
    </location>
</feature>
<dbReference type="NCBIfam" id="TIGR00797">
    <property type="entry name" value="matE"/>
    <property type="match status" value="1"/>
</dbReference>
<feature type="transmembrane region" description="Helical" evidence="10">
    <location>
        <begin position="411"/>
        <end position="434"/>
    </location>
</feature>
<evidence type="ECO:0000256" key="1">
    <source>
        <dbReference type="ARBA" id="ARBA00004651"/>
    </source>
</evidence>
<dbReference type="InterPro" id="IPR002528">
    <property type="entry name" value="MATE_fam"/>
</dbReference>
<dbReference type="CDD" id="cd13143">
    <property type="entry name" value="MATE_MepA_like"/>
    <property type="match status" value="1"/>
</dbReference>
<feature type="transmembrane region" description="Helical" evidence="10">
    <location>
        <begin position="243"/>
        <end position="264"/>
    </location>
</feature>
<reference evidence="11 12" key="1">
    <citation type="submission" date="2016-10" db="EMBL/GenBank/DDBJ databases">
        <authorList>
            <person name="de Groot N.N."/>
        </authorList>
    </citation>
    <scope>NUCLEOTIDE SEQUENCE [LARGE SCALE GENOMIC DNA]</scope>
    <source>
        <strain evidence="11 12">DSM 5522</strain>
    </source>
</reference>
<dbReference type="AlphaFoldDB" id="A0A1I0V0F7"/>
<evidence type="ECO:0000256" key="9">
    <source>
        <dbReference type="ARBA" id="ARBA00023251"/>
    </source>
</evidence>
<evidence type="ECO:0000256" key="5">
    <source>
        <dbReference type="ARBA" id="ARBA00022475"/>
    </source>
</evidence>
<gene>
    <name evidence="11" type="ORF">SAMN05216249_10173</name>
</gene>
<feature type="transmembrane region" description="Helical" evidence="10">
    <location>
        <begin position="21"/>
        <end position="42"/>
    </location>
</feature>
<comment type="subcellular location">
    <subcellularLocation>
        <location evidence="1">Cell membrane</location>
        <topology evidence="1">Multi-pass membrane protein</topology>
    </subcellularLocation>
</comment>
<keyword evidence="6 10" id="KW-0812">Transmembrane</keyword>
<feature type="transmembrane region" description="Helical" evidence="10">
    <location>
        <begin position="198"/>
        <end position="220"/>
    </location>
</feature>
<evidence type="ECO:0000256" key="3">
    <source>
        <dbReference type="ARBA" id="ARBA00022106"/>
    </source>
</evidence>
<keyword evidence="8 10" id="KW-0472">Membrane</keyword>
<dbReference type="Proteomes" id="UP000198838">
    <property type="component" value="Unassembled WGS sequence"/>
</dbReference>
<dbReference type="InterPro" id="IPR048279">
    <property type="entry name" value="MdtK-like"/>
</dbReference>
<dbReference type="InterPro" id="IPR045070">
    <property type="entry name" value="MATE_MepA-like"/>
</dbReference>
<dbReference type="RefSeq" id="WP_092869796.1">
    <property type="nucleotide sequence ID" value="NZ_FOJY01000001.1"/>
</dbReference>
<dbReference type="GO" id="GO:0042910">
    <property type="term" value="F:xenobiotic transmembrane transporter activity"/>
    <property type="evidence" value="ECO:0007669"/>
    <property type="project" value="InterPro"/>
</dbReference>
<evidence type="ECO:0000256" key="6">
    <source>
        <dbReference type="ARBA" id="ARBA00022692"/>
    </source>
</evidence>
<evidence type="ECO:0000313" key="12">
    <source>
        <dbReference type="Proteomes" id="UP000198838"/>
    </source>
</evidence>
<evidence type="ECO:0000256" key="4">
    <source>
        <dbReference type="ARBA" id="ARBA00022448"/>
    </source>
</evidence>
<dbReference type="Pfam" id="PF01554">
    <property type="entry name" value="MatE"/>
    <property type="match status" value="2"/>
</dbReference>
<dbReference type="GO" id="GO:0046677">
    <property type="term" value="P:response to antibiotic"/>
    <property type="evidence" value="ECO:0007669"/>
    <property type="project" value="UniProtKB-KW"/>
</dbReference>
<dbReference type="STRING" id="1120918.SAMN05216249_10173"/>
<protein>
    <recommendedName>
        <fullName evidence="3">Multidrug export protein MepA</fullName>
    </recommendedName>
</protein>
<dbReference type="PIRSF" id="PIRSF006603">
    <property type="entry name" value="DinF"/>
    <property type="match status" value="1"/>
</dbReference>
<proteinExistence type="inferred from homology"/>
<evidence type="ECO:0000256" key="2">
    <source>
        <dbReference type="ARBA" id="ARBA00008417"/>
    </source>
</evidence>
<feature type="transmembrane region" description="Helical" evidence="10">
    <location>
        <begin position="329"/>
        <end position="353"/>
    </location>
</feature>
<dbReference type="InterPro" id="IPR051327">
    <property type="entry name" value="MATE_MepA_subfamily"/>
</dbReference>
<dbReference type="EMBL" id="FOJY01000001">
    <property type="protein sequence ID" value="SFA69517.1"/>
    <property type="molecule type" value="Genomic_DNA"/>
</dbReference>
<dbReference type="PANTHER" id="PTHR43823:SF3">
    <property type="entry name" value="MULTIDRUG EXPORT PROTEIN MEPA"/>
    <property type="match status" value="1"/>
</dbReference>
<dbReference type="PANTHER" id="PTHR43823">
    <property type="entry name" value="SPORULATION PROTEIN YKVU"/>
    <property type="match status" value="1"/>
</dbReference>
<dbReference type="GO" id="GO:0005886">
    <property type="term" value="C:plasma membrane"/>
    <property type="evidence" value="ECO:0007669"/>
    <property type="project" value="UniProtKB-SubCell"/>
</dbReference>
<feature type="transmembrane region" description="Helical" evidence="10">
    <location>
        <begin position="62"/>
        <end position="87"/>
    </location>
</feature>
<dbReference type="OrthoDB" id="9811110at2"/>
<keyword evidence="5" id="KW-1003">Cell membrane</keyword>
<comment type="similarity">
    <text evidence="2">Belongs to the multi antimicrobial extrusion (MATE) (TC 2.A.66.1) family. MepA subfamily.</text>
</comment>
<evidence type="ECO:0000313" key="11">
    <source>
        <dbReference type="EMBL" id="SFA69517.1"/>
    </source>
</evidence>
<keyword evidence="9" id="KW-0046">Antibiotic resistance</keyword>
<feature type="transmembrane region" description="Helical" evidence="10">
    <location>
        <begin position="295"/>
        <end position="317"/>
    </location>
</feature>
<sequence>MQKEVVSTENNILGTEKIGKLLLKFSIPSIISMLVNSIYNLVDQIFIGQGVGHLGNAATNVAFPFIIFLLAVSLWISAGSAANMSLYLGKDKRERAEKVIGNGLTMAIIAGFTLLILAELFNKPLLMVFGSTEDVLPLAISYSRIYILGFPLTTMGIMLSDMIRADGSPGVSMLAMLAGCITNIILDPIFIFGMNLGVGGAALASIIGQGVTFIVCLFYLRRTKTVKFKVANMKLELSIIKEILSLGVSAFINQLTVLAVQIILNNTATHYGALSKFGADIPLACFGIVMKVNQIMMSIVLGLCTATQPLFGFNYGAKKLLRVKSIFKTTAVVGTTIGIIGTIVIQAFPMQIVSIFGQENDLYNEFAVTCFRYMTILISLMAVQILTSTYFQAVGKPKNAIWLSLSRQFLFLIPCLLIIPRFLGLTGIMISYPISDALSFTMNTIFITMELKLLNRTIKSGDFVK</sequence>
<name>A0A1I0V0F7_9FIRM</name>
<feature type="transmembrane region" description="Helical" evidence="10">
    <location>
        <begin position="99"/>
        <end position="118"/>
    </location>
</feature>
<accession>A0A1I0V0F7</accession>
<feature type="transmembrane region" description="Helical" evidence="10">
    <location>
        <begin position="138"/>
        <end position="159"/>
    </location>
</feature>
<keyword evidence="12" id="KW-1185">Reference proteome</keyword>
<evidence type="ECO:0000256" key="7">
    <source>
        <dbReference type="ARBA" id="ARBA00022989"/>
    </source>
</evidence>
<keyword evidence="4" id="KW-0813">Transport</keyword>
<feature type="transmembrane region" description="Helical" evidence="10">
    <location>
        <begin position="373"/>
        <end position="391"/>
    </location>
</feature>
<evidence type="ECO:0000256" key="10">
    <source>
        <dbReference type="SAM" id="Phobius"/>
    </source>
</evidence>
<evidence type="ECO:0000256" key="8">
    <source>
        <dbReference type="ARBA" id="ARBA00023136"/>
    </source>
</evidence>
<keyword evidence="7 10" id="KW-1133">Transmembrane helix</keyword>
<dbReference type="GO" id="GO:0015297">
    <property type="term" value="F:antiporter activity"/>
    <property type="evidence" value="ECO:0007669"/>
    <property type="project" value="InterPro"/>
</dbReference>
<organism evidence="11 12">
    <name type="scientific">Acetitomaculum ruminis DSM 5522</name>
    <dbReference type="NCBI Taxonomy" id="1120918"/>
    <lineage>
        <taxon>Bacteria</taxon>
        <taxon>Bacillati</taxon>
        <taxon>Bacillota</taxon>
        <taxon>Clostridia</taxon>
        <taxon>Lachnospirales</taxon>
        <taxon>Lachnospiraceae</taxon>
        <taxon>Acetitomaculum</taxon>
    </lineage>
</organism>